<feature type="binding site" evidence="10">
    <location>
        <position position="93"/>
    </location>
    <ligand>
        <name>Fe cation</name>
        <dbReference type="ChEBI" id="CHEBI:24875"/>
    </ligand>
</feature>
<dbReference type="RefSeq" id="WP_109249991.1">
    <property type="nucleotide sequence ID" value="NZ_QCXQ01000002.1"/>
</dbReference>
<accession>A0A2V1MYF3</accession>
<evidence type="ECO:0000256" key="3">
    <source>
        <dbReference type="ARBA" id="ARBA00022490"/>
    </source>
</evidence>
<keyword evidence="9" id="KW-0479">Metal-binding</keyword>
<dbReference type="EMBL" id="QCXQ01000002">
    <property type="protein sequence ID" value="PWG00044.1"/>
    <property type="molecule type" value="Genomic_DNA"/>
</dbReference>
<dbReference type="InterPro" id="IPR036390">
    <property type="entry name" value="WH_DNA-bd_sf"/>
</dbReference>
<dbReference type="OrthoDB" id="8659436at2"/>
<dbReference type="GO" id="GO:1900376">
    <property type="term" value="P:regulation of secondary metabolite biosynthetic process"/>
    <property type="evidence" value="ECO:0007669"/>
    <property type="project" value="TreeGrafter"/>
</dbReference>
<protein>
    <submittedName>
        <fullName evidence="11">Transcriptional repressor</fullName>
    </submittedName>
</protein>
<dbReference type="Gene3D" id="1.10.10.10">
    <property type="entry name" value="Winged helix-like DNA-binding domain superfamily/Winged helix DNA-binding domain"/>
    <property type="match status" value="1"/>
</dbReference>
<feature type="binding site" evidence="10">
    <location>
        <position position="128"/>
    </location>
    <ligand>
        <name>Fe cation</name>
        <dbReference type="ChEBI" id="CHEBI:24875"/>
    </ligand>
</feature>
<organism evidence="11 12">
    <name type="scientific">Levilactobacillus bambusae</name>
    <dbReference type="NCBI Taxonomy" id="2024736"/>
    <lineage>
        <taxon>Bacteria</taxon>
        <taxon>Bacillati</taxon>
        <taxon>Bacillota</taxon>
        <taxon>Bacilli</taxon>
        <taxon>Lactobacillales</taxon>
        <taxon>Lactobacillaceae</taxon>
        <taxon>Levilactobacillus</taxon>
    </lineage>
</organism>
<proteinExistence type="inferred from homology"/>
<dbReference type="CDD" id="cd07153">
    <property type="entry name" value="Fur_like"/>
    <property type="match status" value="1"/>
</dbReference>
<reference evidence="11 12" key="1">
    <citation type="journal article" date="2018" name="Int. J. Syst. Evol. Microbiol.">
        <title>Lactobacillus bambusae sp. nov., isolated from a traditional fermented Ma-bamboo shoots of Taiwan.</title>
        <authorList>
            <person name="Wang L.-T."/>
        </authorList>
    </citation>
    <scope>NUCLEOTIDE SEQUENCE [LARGE SCALE GENOMIC DNA]</scope>
    <source>
        <strain evidence="11 12">BS-W1</strain>
    </source>
</reference>
<dbReference type="PANTHER" id="PTHR33202">
    <property type="entry name" value="ZINC UPTAKE REGULATION PROTEIN"/>
    <property type="match status" value="1"/>
</dbReference>
<comment type="caution">
    <text evidence="11">The sequence shown here is derived from an EMBL/GenBank/DDBJ whole genome shotgun (WGS) entry which is preliminary data.</text>
</comment>
<dbReference type="PANTHER" id="PTHR33202:SF1">
    <property type="entry name" value="FERRIC UPTAKE REGULATION PROTEIN"/>
    <property type="match status" value="1"/>
</dbReference>
<evidence type="ECO:0000256" key="1">
    <source>
        <dbReference type="ARBA" id="ARBA00004496"/>
    </source>
</evidence>
<evidence type="ECO:0000256" key="9">
    <source>
        <dbReference type="PIRSR" id="PIRSR602481-1"/>
    </source>
</evidence>
<dbReference type="Pfam" id="PF01475">
    <property type="entry name" value="FUR"/>
    <property type="match status" value="1"/>
</dbReference>
<dbReference type="GO" id="GO:0003700">
    <property type="term" value="F:DNA-binding transcription factor activity"/>
    <property type="evidence" value="ECO:0007669"/>
    <property type="project" value="InterPro"/>
</dbReference>
<dbReference type="GO" id="GO:0000976">
    <property type="term" value="F:transcription cis-regulatory region binding"/>
    <property type="evidence" value="ECO:0007669"/>
    <property type="project" value="TreeGrafter"/>
</dbReference>
<gene>
    <name evidence="11" type="ORF">DCM90_03655</name>
</gene>
<comment type="cofactor">
    <cofactor evidence="10">
        <name>Mn(2+)</name>
        <dbReference type="ChEBI" id="CHEBI:29035"/>
    </cofactor>
    <cofactor evidence="10">
        <name>Fe(2+)</name>
        <dbReference type="ChEBI" id="CHEBI:29033"/>
    </cofactor>
    <text evidence="10">Binds 1 Mn(2+) or Fe(2+) ion per subunit.</text>
</comment>
<keyword evidence="6" id="KW-0805">Transcription regulation</keyword>
<feature type="binding site" evidence="9">
    <location>
        <position position="139"/>
    </location>
    <ligand>
        <name>Zn(2+)</name>
        <dbReference type="ChEBI" id="CHEBI:29105"/>
    </ligand>
</feature>
<dbReference type="GO" id="GO:0008270">
    <property type="term" value="F:zinc ion binding"/>
    <property type="evidence" value="ECO:0007669"/>
    <property type="project" value="TreeGrafter"/>
</dbReference>
<evidence type="ECO:0000256" key="10">
    <source>
        <dbReference type="PIRSR" id="PIRSR602481-2"/>
    </source>
</evidence>
<dbReference type="GO" id="GO:0005737">
    <property type="term" value="C:cytoplasm"/>
    <property type="evidence" value="ECO:0007669"/>
    <property type="project" value="UniProtKB-SubCell"/>
</dbReference>
<name>A0A2V1MYF3_9LACO</name>
<keyword evidence="8" id="KW-0804">Transcription</keyword>
<comment type="cofactor">
    <cofactor evidence="9">
        <name>Zn(2+)</name>
        <dbReference type="ChEBI" id="CHEBI:29105"/>
    </cofactor>
    <text evidence="9">Binds 1 zinc ion per subunit.</text>
</comment>
<feature type="binding site" evidence="10">
    <location>
        <position position="114"/>
    </location>
    <ligand>
        <name>Fe cation</name>
        <dbReference type="ChEBI" id="CHEBI:24875"/>
    </ligand>
</feature>
<dbReference type="GO" id="GO:0045892">
    <property type="term" value="P:negative regulation of DNA-templated transcription"/>
    <property type="evidence" value="ECO:0007669"/>
    <property type="project" value="TreeGrafter"/>
</dbReference>
<keyword evidence="3" id="KW-0963">Cytoplasm</keyword>
<keyword evidence="10" id="KW-0408">Iron</keyword>
<dbReference type="AlphaFoldDB" id="A0A2V1MYF3"/>
<evidence type="ECO:0000256" key="5">
    <source>
        <dbReference type="ARBA" id="ARBA00022833"/>
    </source>
</evidence>
<evidence type="ECO:0000313" key="11">
    <source>
        <dbReference type="EMBL" id="PWG00044.1"/>
    </source>
</evidence>
<sequence length="140" mass="16425">MEQTLATAEAVLRQNHFKVTKQRQAMLEFLIDNQHHYTNVTTVDDFMHREFPGMSHNTIYRNIKEFKECGLVEQQLDNDQATVKYTCDFTHQHHHHFICTNCGKVIELKMCPTEFFAEQLPGCEIDGHRFELYGLCADCK</sequence>
<comment type="similarity">
    <text evidence="2">Belongs to the Fur family.</text>
</comment>
<keyword evidence="7" id="KW-0238">DNA-binding</keyword>
<dbReference type="Proteomes" id="UP000245080">
    <property type="component" value="Unassembled WGS sequence"/>
</dbReference>
<feature type="binding site" evidence="9">
    <location>
        <position position="102"/>
    </location>
    <ligand>
        <name>Zn(2+)</name>
        <dbReference type="ChEBI" id="CHEBI:29105"/>
    </ligand>
</feature>
<dbReference type="Gene3D" id="3.30.1490.190">
    <property type="match status" value="1"/>
</dbReference>
<feature type="binding site" evidence="9">
    <location>
        <position position="99"/>
    </location>
    <ligand>
        <name>Zn(2+)</name>
        <dbReference type="ChEBI" id="CHEBI:29105"/>
    </ligand>
</feature>
<keyword evidence="12" id="KW-1185">Reference proteome</keyword>
<evidence type="ECO:0000256" key="4">
    <source>
        <dbReference type="ARBA" id="ARBA00022491"/>
    </source>
</evidence>
<keyword evidence="4" id="KW-0678">Repressor</keyword>
<keyword evidence="5 9" id="KW-0862">Zinc</keyword>
<dbReference type="SUPFAM" id="SSF46785">
    <property type="entry name" value="Winged helix' DNA-binding domain"/>
    <property type="match status" value="1"/>
</dbReference>
<evidence type="ECO:0000313" key="12">
    <source>
        <dbReference type="Proteomes" id="UP000245080"/>
    </source>
</evidence>
<feature type="binding site" evidence="9">
    <location>
        <position position="136"/>
    </location>
    <ligand>
        <name>Zn(2+)</name>
        <dbReference type="ChEBI" id="CHEBI:29105"/>
    </ligand>
</feature>
<evidence type="ECO:0000256" key="7">
    <source>
        <dbReference type="ARBA" id="ARBA00023125"/>
    </source>
</evidence>
<dbReference type="InterPro" id="IPR043135">
    <property type="entry name" value="Fur_C"/>
</dbReference>
<dbReference type="InterPro" id="IPR002481">
    <property type="entry name" value="FUR"/>
</dbReference>
<evidence type="ECO:0000256" key="2">
    <source>
        <dbReference type="ARBA" id="ARBA00007957"/>
    </source>
</evidence>
<evidence type="ECO:0000256" key="8">
    <source>
        <dbReference type="ARBA" id="ARBA00023163"/>
    </source>
</evidence>
<evidence type="ECO:0000256" key="6">
    <source>
        <dbReference type="ARBA" id="ARBA00023015"/>
    </source>
</evidence>
<comment type="subcellular location">
    <subcellularLocation>
        <location evidence="1">Cytoplasm</location>
    </subcellularLocation>
</comment>
<dbReference type="InterPro" id="IPR036388">
    <property type="entry name" value="WH-like_DNA-bd_sf"/>
</dbReference>